<dbReference type="PANTHER" id="PTHR36108">
    <property type="entry name" value="COLOSSIN-B-RELATED"/>
    <property type="match status" value="1"/>
</dbReference>
<dbReference type="PANTHER" id="PTHR36108:SF13">
    <property type="entry name" value="COLOSSIN-B-RELATED"/>
    <property type="match status" value="1"/>
</dbReference>
<organism evidence="7 8">
    <name type="scientific">Candidatus Viridilinea halotolerans</name>
    <dbReference type="NCBI Taxonomy" id="2491704"/>
    <lineage>
        <taxon>Bacteria</taxon>
        <taxon>Bacillati</taxon>
        <taxon>Chloroflexota</taxon>
        <taxon>Chloroflexia</taxon>
        <taxon>Chloroflexales</taxon>
        <taxon>Chloroflexineae</taxon>
        <taxon>Oscillochloridaceae</taxon>
        <taxon>Candidatus Viridilinea</taxon>
    </lineage>
</organism>
<dbReference type="Pfam" id="PF17210">
    <property type="entry name" value="SdrD_B"/>
    <property type="match status" value="2"/>
</dbReference>
<evidence type="ECO:0000256" key="1">
    <source>
        <dbReference type="ARBA" id="ARBA00004613"/>
    </source>
</evidence>
<dbReference type="GO" id="GO:0030246">
    <property type="term" value="F:carbohydrate binding"/>
    <property type="evidence" value="ECO:0007669"/>
    <property type="project" value="InterPro"/>
</dbReference>
<dbReference type="Gene3D" id="2.60.40.10">
    <property type="entry name" value="Immunoglobulins"/>
    <property type="match status" value="6"/>
</dbReference>
<name>A0A426U7J2_9CHLR</name>
<evidence type="ECO:0000256" key="2">
    <source>
        <dbReference type="ARBA" id="ARBA00007257"/>
    </source>
</evidence>
<comment type="similarity">
    <text evidence="2">Belongs to the serine-aspartate repeat-containing protein (SDr) family.</text>
</comment>
<keyword evidence="5" id="KW-1133">Transmembrane helix</keyword>
<dbReference type="InterPro" id="IPR033764">
    <property type="entry name" value="Sdr_B"/>
</dbReference>
<dbReference type="Pfam" id="PF13620">
    <property type="entry name" value="CarboxypepD_reg"/>
    <property type="match status" value="4"/>
</dbReference>
<dbReference type="SUPFAM" id="SSF49478">
    <property type="entry name" value="Cna protein B-type domain"/>
    <property type="match status" value="4"/>
</dbReference>
<dbReference type="Gene3D" id="2.60.40.1120">
    <property type="entry name" value="Carboxypeptidase-like, regulatory domain"/>
    <property type="match status" value="4"/>
</dbReference>
<dbReference type="SUPFAM" id="SSF49464">
    <property type="entry name" value="Carboxypeptidase regulatory domain-like"/>
    <property type="match status" value="2"/>
</dbReference>
<keyword evidence="5" id="KW-0472">Membrane</keyword>
<proteinExistence type="inferred from homology"/>
<dbReference type="InterPro" id="IPR008969">
    <property type="entry name" value="CarboxyPept-like_regulatory"/>
</dbReference>
<dbReference type="Proteomes" id="UP000280307">
    <property type="component" value="Unassembled WGS sequence"/>
</dbReference>
<feature type="transmembrane region" description="Helical" evidence="5">
    <location>
        <begin position="42"/>
        <end position="64"/>
    </location>
</feature>
<feature type="domain" description="SD-repeat containing protein B" evidence="6">
    <location>
        <begin position="332"/>
        <end position="411"/>
    </location>
</feature>
<dbReference type="InterPro" id="IPR013783">
    <property type="entry name" value="Ig-like_fold"/>
</dbReference>
<evidence type="ECO:0000259" key="6">
    <source>
        <dbReference type="Pfam" id="PF17210"/>
    </source>
</evidence>
<evidence type="ECO:0000256" key="4">
    <source>
        <dbReference type="ARBA" id="ARBA00022729"/>
    </source>
</evidence>
<evidence type="ECO:0000313" key="8">
    <source>
        <dbReference type="Proteomes" id="UP000280307"/>
    </source>
</evidence>
<dbReference type="AlphaFoldDB" id="A0A426U7J2"/>
<keyword evidence="4" id="KW-0732">Signal</keyword>
<feature type="domain" description="SD-repeat containing protein B" evidence="6">
    <location>
        <begin position="1024"/>
        <end position="1082"/>
    </location>
</feature>
<keyword evidence="5" id="KW-0812">Transmembrane</keyword>
<dbReference type="SUPFAM" id="SSF49452">
    <property type="entry name" value="Starch-binding domain-like"/>
    <property type="match status" value="4"/>
</dbReference>
<dbReference type="InterPro" id="IPR013784">
    <property type="entry name" value="Carb-bd-like_fold"/>
</dbReference>
<evidence type="ECO:0000256" key="3">
    <source>
        <dbReference type="ARBA" id="ARBA00022525"/>
    </source>
</evidence>
<reference evidence="7 8" key="1">
    <citation type="submission" date="2018-12" db="EMBL/GenBank/DDBJ databases">
        <title>Genome Sequence of Candidatus Viridilinea halotolerans isolated from saline sulfide-rich spring.</title>
        <authorList>
            <person name="Grouzdev D.S."/>
            <person name="Burganskaya E.I."/>
            <person name="Krutkina M.S."/>
            <person name="Sukhacheva M.V."/>
            <person name="Gorlenko V.M."/>
        </authorList>
    </citation>
    <scope>NUCLEOTIDE SEQUENCE [LARGE SCALE GENOMIC DNA]</scope>
    <source>
        <strain evidence="7">Chok-6</strain>
    </source>
</reference>
<protein>
    <recommendedName>
        <fullName evidence="6">SD-repeat containing protein B domain-containing protein</fullName>
    </recommendedName>
</protein>
<evidence type="ECO:0000313" key="7">
    <source>
        <dbReference type="EMBL" id="RRR76048.1"/>
    </source>
</evidence>
<comment type="subcellular location">
    <subcellularLocation>
        <location evidence="1">Secreted</location>
    </subcellularLocation>
</comment>
<dbReference type="GO" id="GO:0005576">
    <property type="term" value="C:extracellular region"/>
    <property type="evidence" value="ECO:0007669"/>
    <property type="project" value="UniProtKB-SubCell"/>
</dbReference>
<accession>A0A426U7J2</accession>
<dbReference type="SUPFAM" id="SSF117074">
    <property type="entry name" value="Hypothetical protein PA1324"/>
    <property type="match status" value="1"/>
</dbReference>
<keyword evidence="3" id="KW-0964">Secreted</keyword>
<dbReference type="EMBL" id="RSAS01000142">
    <property type="protein sequence ID" value="RRR76048.1"/>
    <property type="molecule type" value="Genomic_DNA"/>
</dbReference>
<sequence>MGLLHATDLQQGFIILGGYSPMHGKANSKELRMRWLKHSARIVSLCVLALLIFTSMVSVAPLAAEPTSAALGSTAAVAALPSEASSTADALPAASSLDGTVHFANGMPAAGLHVLALADGNPIATAEVDATGHFALGMLTPGRYAFQVYAGNRSFMIDSGTMLWLEADQAQTVAIRLAPVDDEPAPADAAGAAEAAPASAPVAPVSPAVDLAQTGSLSGRVTSASSSEPLDRVSVRLYNAAGQSYRQATTNVSGLYTLTNLAAGDYRVYFDSGFSTNSETKRHLSEYYNQKPDLASATPVTVGADAAVANINAALQRGGELSGRATDAVTGAGLQGVMVRLFAPGAEFASTSMLTDGSGFFTFTRLISGSYRVQFDPRSGTTNTHYVGQYYNNKSDLASADEIAVATGQQRTGINAQLVAGATLRGTVSGGAGAGPLDRVVVAVYDECGLSVATDYTGSDGIYEIGGLPAGVYRVGFWADYSGSAATRAYLNAYYEGKANLREANPITITTGGTATVDATLTKGAQIGGRVVNGAGEPISGISVGFYANGVWQASTSTDNEGNYLSRGLPAGSYEVRFAQRNDYLAQRHPEAVVVTAGQVVNNINATLARSGSITGRVTGVGDVPLPGIEVRTYGENGALLWEATTLTDANGAYTITNALASGFYRLHFAPGSSATGEVRSYAPRFNNNRMLQGRSEFVVVEAPNATNNVDVTLVRGGTITGKVVDAENAPISGATVSVRDLNARTLVSATTDSNGVYTITGLLPNFYQVRFGRSGYESQYYNGQTRASMANVVRVSGTNVVADINAQLTLSPGVVSPETGAVSGRVTAEGCPLPGVQVIASVGASSSTNTQGLYTIRNIPAGDYTLSFRGNSLGFLDEFYDNVAQSSAATTVTVRVNTTTQNINAELVGGTSINGQVTGPGGAGVAGVQVSVYAAEAENSQVIHSTRTKADGSYSTLGLAPGSYKLFFTPPQPVGNQAGLLSQWYNAQASRSTATPVAVVAGQPTNDVNVALAAGYQISGKVEGVQPNGNKWPLANVNVVIFDQDGRIVATTNTEADGSYVSRVLAPGAYRVHFRPRPNTFGAFFVPRFYNNKRRLSEADVVTVSNANVPNISAELRRGRVLAGRVRLPASFATTQLAAEDATFSFAGVAVRVLDGEGNQLEGYEATTDSNGYFVVSPALEPGTYRLAFTPPSILNLLSSTSAPITVEAEGAEIIDLSQDLTLEAGFRIFLPLTVR</sequence>
<gene>
    <name evidence="7" type="ORF">EI684_03610</name>
</gene>
<evidence type="ECO:0000256" key="5">
    <source>
        <dbReference type="SAM" id="Phobius"/>
    </source>
</evidence>
<comment type="caution">
    <text evidence="7">The sequence shown here is derived from an EMBL/GenBank/DDBJ whole genome shotgun (WGS) entry which is preliminary data.</text>
</comment>